<keyword evidence="3" id="KW-0233">DNA recombination</keyword>
<accession>A0ABS2SSD4</accession>
<dbReference type="PANTHER" id="PTHR30349:SF86">
    <property type="entry name" value="INTEGRASE_RECOMBINASE AQ_AA09-RELATED"/>
    <property type="match status" value="1"/>
</dbReference>
<dbReference type="EMBL" id="JAFBCV010000002">
    <property type="protein sequence ID" value="MBM7837735.1"/>
    <property type="molecule type" value="Genomic_DNA"/>
</dbReference>
<dbReference type="PROSITE" id="PS51900">
    <property type="entry name" value="CB"/>
    <property type="match status" value="1"/>
</dbReference>
<dbReference type="InterPro" id="IPR050090">
    <property type="entry name" value="Tyrosine_recombinase_XerCD"/>
</dbReference>
<organism evidence="7 8">
    <name type="scientific">Shouchella xiaoxiensis</name>
    <dbReference type="NCBI Taxonomy" id="766895"/>
    <lineage>
        <taxon>Bacteria</taxon>
        <taxon>Bacillati</taxon>
        <taxon>Bacillota</taxon>
        <taxon>Bacilli</taxon>
        <taxon>Bacillales</taxon>
        <taxon>Bacillaceae</taxon>
        <taxon>Shouchella</taxon>
    </lineage>
</organism>
<feature type="domain" description="Core-binding (CB)" evidence="6">
    <location>
        <begin position="1"/>
        <end position="84"/>
    </location>
</feature>
<dbReference type="SUPFAM" id="SSF56349">
    <property type="entry name" value="DNA breaking-rejoining enzymes"/>
    <property type="match status" value="1"/>
</dbReference>
<name>A0ABS2SSD4_9BACI</name>
<dbReference type="Pfam" id="PF00589">
    <property type="entry name" value="Phage_integrase"/>
    <property type="match status" value="1"/>
</dbReference>
<dbReference type="PANTHER" id="PTHR30349">
    <property type="entry name" value="PHAGE INTEGRASE-RELATED"/>
    <property type="match status" value="1"/>
</dbReference>
<evidence type="ECO:0000259" key="5">
    <source>
        <dbReference type="PROSITE" id="PS51898"/>
    </source>
</evidence>
<evidence type="ECO:0000259" key="6">
    <source>
        <dbReference type="PROSITE" id="PS51900"/>
    </source>
</evidence>
<dbReference type="InterPro" id="IPR010998">
    <property type="entry name" value="Integrase_recombinase_N"/>
</dbReference>
<dbReference type="InterPro" id="IPR004107">
    <property type="entry name" value="Integrase_SAM-like_N"/>
</dbReference>
<dbReference type="CDD" id="cd00397">
    <property type="entry name" value="DNA_BRE_C"/>
    <property type="match status" value="1"/>
</dbReference>
<keyword evidence="2 4" id="KW-0238">DNA-binding</keyword>
<evidence type="ECO:0000256" key="1">
    <source>
        <dbReference type="ARBA" id="ARBA00022908"/>
    </source>
</evidence>
<evidence type="ECO:0000313" key="8">
    <source>
        <dbReference type="Proteomes" id="UP001179280"/>
    </source>
</evidence>
<dbReference type="InterPro" id="IPR044068">
    <property type="entry name" value="CB"/>
</dbReference>
<dbReference type="Pfam" id="PF02899">
    <property type="entry name" value="Phage_int_SAM_1"/>
    <property type="match status" value="1"/>
</dbReference>
<evidence type="ECO:0000313" key="7">
    <source>
        <dbReference type="EMBL" id="MBM7837735.1"/>
    </source>
</evidence>
<proteinExistence type="predicted"/>
<reference evidence="7" key="1">
    <citation type="submission" date="2021-01" db="EMBL/GenBank/DDBJ databases">
        <title>Genomic Encyclopedia of Type Strains, Phase IV (KMG-IV): sequencing the most valuable type-strain genomes for metagenomic binning, comparative biology and taxonomic classification.</title>
        <authorList>
            <person name="Goeker M."/>
        </authorList>
    </citation>
    <scope>NUCLEOTIDE SEQUENCE</scope>
    <source>
        <strain evidence="7">DSM 21943</strain>
    </source>
</reference>
<keyword evidence="8" id="KW-1185">Reference proteome</keyword>
<protein>
    <submittedName>
        <fullName evidence="7">Site-specific recombinase XerD</fullName>
    </submittedName>
</protein>
<gene>
    <name evidence="7" type="ORF">JOC54_000966</name>
</gene>
<sequence>MNREHMQQAFIKHLQQKGRKPSTVERYSYDLNDFFSWLKDKPFTKMNHADVEAFFYELMAARQYKTRTIRRVASVLRQFTVFIKDDYHCPHHPLLTYEAPSLELEPLVREEWLSQDEVKKLLWSTHSDHDLSENQLLARPQLTERNYAIVLLLSYYGLTLQELCQVTMNQLNLMQRTIDIENGPFSRTLYIDEATSTQIHAYLMLIPEPVRPRFHSLDPLFVAYDFTRRTYHWSYDRDAPKALTEIALQKVIRTEVARAGLRKGISAQHFRHTFILRLLLSDKEIGTIQQETGLRSVLSFRRYALTVTQLTDKQKQALLYPTEVKEEVLHETND</sequence>
<dbReference type="Proteomes" id="UP001179280">
    <property type="component" value="Unassembled WGS sequence"/>
</dbReference>
<dbReference type="Gene3D" id="1.10.150.130">
    <property type="match status" value="1"/>
</dbReference>
<dbReference type="PROSITE" id="PS51898">
    <property type="entry name" value="TYR_RECOMBINASE"/>
    <property type="match status" value="1"/>
</dbReference>
<dbReference type="InterPro" id="IPR013762">
    <property type="entry name" value="Integrase-like_cat_sf"/>
</dbReference>
<keyword evidence="1" id="KW-0229">DNA integration</keyword>
<dbReference type="RefSeq" id="WP_204464783.1">
    <property type="nucleotide sequence ID" value="NZ_JAFBCV010000002.1"/>
</dbReference>
<evidence type="ECO:0000256" key="3">
    <source>
        <dbReference type="ARBA" id="ARBA00023172"/>
    </source>
</evidence>
<feature type="domain" description="Tyr recombinase" evidence="5">
    <location>
        <begin position="108"/>
        <end position="319"/>
    </location>
</feature>
<dbReference type="InterPro" id="IPR011010">
    <property type="entry name" value="DNA_brk_join_enz"/>
</dbReference>
<evidence type="ECO:0000256" key="2">
    <source>
        <dbReference type="ARBA" id="ARBA00023125"/>
    </source>
</evidence>
<evidence type="ECO:0000256" key="4">
    <source>
        <dbReference type="PROSITE-ProRule" id="PRU01248"/>
    </source>
</evidence>
<dbReference type="Gene3D" id="1.10.443.10">
    <property type="entry name" value="Intergrase catalytic core"/>
    <property type="match status" value="1"/>
</dbReference>
<comment type="caution">
    <text evidence="7">The sequence shown here is derived from an EMBL/GenBank/DDBJ whole genome shotgun (WGS) entry which is preliminary data.</text>
</comment>
<dbReference type="InterPro" id="IPR002104">
    <property type="entry name" value="Integrase_catalytic"/>
</dbReference>